<name>A0A370FD91_9BURK</name>
<dbReference type="AlphaFoldDB" id="A0A370FD91"/>
<dbReference type="PANTHER" id="PTHR30419:SF8">
    <property type="entry name" value="NITROGEN ASSIMILATION TRANSCRIPTIONAL ACTIVATOR-RELATED"/>
    <property type="match status" value="1"/>
</dbReference>
<dbReference type="STRING" id="433924.NS331_04960"/>
<dbReference type="Gene3D" id="3.40.190.10">
    <property type="entry name" value="Periplasmic binding protein-like II"/>
    <property type="match status" value="2"/>
</dbReference>
<dbReference type="CDD" id="cd08440">
    <property type="entry name" value="PBP2_LTTR_like_4"/>
    <property type="match status" value="1"/>
</dbReference>
<comment type="caution">
    <text evidence="7">The sequence shown here is derived from an EMBL/GenBank/DDBJ whole genome shotgun (WGS) entry which is preliminary data.</text>
</comment>
<comment type="similarity">
    <text evidence="1">Belongs to the LysR transcriptional regulatory family.</text>
</comment>
<dbReference type="Pfam" id="PF00126">
    <property type="entry name" value="HTH_1"/>
    <property type="match status" value="1"/>
</dbReference>
<dbReference type="EMBL" id="QQAV01000007">
    <property type="protein sequence ID" value="RDI22700.1"/>
    <property type="molecule type" value="Genomic_DNA"/>
</dbReference>
<keyword evidence="4" id="KW-0804">Transcription</keyword>
<keyword evidence="8" id="KW-1185">Reference proteome</keyword>
<dbReference type="Gene3D" id="1.10.10.10">
    <property type="entry name" value="Winged helix-like DNA-binding domain superfamily/Winged helix DNA-binding domain"/>
    <property type="match status" value="1"/>
</dbReference>
<evidence type="ECO:0000313" key="7">
    <source>
        <dbReference type="EMBL" id="RDI22700.1"/>
    </source>
</evidence>
<dbReference type="OrthoDB" id="8675247at2"/>
<dbReference type="GO" id="GO:0003677">
    <property type="term" value="F:DNA binding"/>
    <property type="evidence" value="ECO:0007669"/>
    <property type="project" value="UniProtKB-KW"/>
</dbReference>
<evidence type="ECO:0000256" key="3">
    <source>
        <dbReference type="ARBA" id="ARBA00023125"/>
    </source>
</evidence>
<dbReference type="Pfam" id="PF03466">
    <property type="entry name" value="LysR_substrate"/>
    <property type="match status" value="1"/>
</dbReference>
<accession>A0A370FD91</accession>
<evidence type="ECO:0000256" key="5">
    <source>
        <dbReference type="SAM" id="MobiDB-lite"/>
    </source>
</evidence>
<dbReference type="PANTHER" id="PTHR30419">
    <property type="entry name" value="HTH-TYPE TRANSCRIPTIONAL REGULATOR YBHD"/>
    <property type="match status" value="1"/>
</dbReference>
<dbReference type="InterPro" id="IPR005119">
    <property type="entry name" value="LysR_subst-bd"/>
</dbReference>
<dbReference type="GO" id="GO:0003700">
    <property type="term" value="F:DNA-binding transcription factor activity"/>
    <property type="evidence" value="ECO:0007669"/>
    <property type="project" value="InterPro"/>
</dbReference>
<dbReference type="PRINTS" id="PR00039">
    <property type="entry name" value="HTHLYSR"/>
</dbReference>
<dbReference type="RefSeq" id="WP_114803681.1">
    <property type="nucleotide sequence ID" value="NZ_QQAV01000007.1"/>
</dbReference>
<dbReference type="GO" id="GO:0005829">
    <property type="term" value="C:cytosol"/>
    <property type="evidence" value="ECO:0007669"/>
    <property type="project" value="TreeGrafter"/>
</dbReference>
<dbReference type="SUPFAM" id="SSF53850">
    <property type="entry name" value="Periplasmic binding protein-like II"/>
    <property type="match status" value="1"/>
</dbReference>
<keyword evidence="3 7" id="KW-0238">DNA-binding</keyword>
<sequence>MINLSLRELQVFIELAETLNFRRAAARVHLSQSAVSGVIGRLEETLRARLFARNTRSVQLTDAGQALLAHARILRAQAEAAASAVRDVVELREGRVRIAALPSLAATVVPPVFARFMAAHPGVQLGVVDSLSGASFDLVRAGQVDFALTAENPAYADLAYETLASDPLVLLLPADHALAARRGPLRWAEVAALPHISMPAPTSVRQYAEAALLSLGQRFAPRFEVEHLATINAMVAAGLGVSVLPALAAQVALGGPVVQRRLTAPDVQRPIGQVMRQERSLSTAASAVAEALRAELLRQLGQAAAGPRAPKPKRAPQAPRA</sequence>
<keyword evidence="2" id="KW-0805">Transcription regulation</keyword>
<dbReference type="FunFam" id="1.10.10.10:FF:000001">
    <property type="entry name" value="LysR family transcriptional regulator"/>
    <property type="match status" value="1"/>
</dbReference>
<feature type="region of interest" description="Disordered" evidence="5">
    <location>
        <begin position="302"/>
        <end position="321"/>
    </location>
</feature>
<reference evidence="7 8" key="1">
    <citation type="submission" date="2018-07" db="EMBL/GenBank/DDBJ databases">
        <title>Genomic Encyclopedia of Type Strains, Phase IV (KMG-IV): sequencing the most valuable type-strain genomes for metagenomic binning, comparative biology and taxonomic classification.</title>
        <authorList>
            <person name="Goeker M."/>
        </authorList>
    </citation>
    <scope>NUCLEOTIDE SEQUENCE [LARGE SCALE GENOMIC DNA]</scope>
    <source>
        <strain evidence="7 8">DSM 21352</strain>
    </source>
</reference>
<dbReference type="InterPro" id="IPR050950">
    <property type="entry name" value="HTH-type_LysR_regulators"/>
</dbReference>
<gene>
    <name evidence="7" type="ORF">DFR41_107103</name>
</gene>
<dbReference type="InterPro" id="IPR000847">
    <property type="entry name" value="LysR_HTH_N"/>
</dbReference>
<protein>
    <submittedName>
        <fullName evidence="7">DNA-binding transcriptional LysR family regulator</fullName>
    </submittedName>
</protein>
<dbReference type="SUPFAM" id="SSF46785">
    <property type="entry name" value="Winged helix' DNA-binding domain"/>
    <property type="match status" value="1"/>
</dbReference>
<proteinExistence type="inferred from homology"/>
<feature type="domain" description="HTH lysR-type" evidence="6">
    <location>
        <begin position="4"/>
        <end position="61"/>
    </location>
</feature>
<organism evidence="7 8">
    <name type="scientific">Pseudacidovorax intermedius</name>
    <dbReference type="NCBI Taxonomy" id="433924"/>
    <lineage>
        <taxon>Bacteria</taxon>
        <taxon>Pseudomonadati</taxon>
        <taxon>Pseudomonadota</taxon>
        <taxon>Betaproteobacteria</taxon>
        <taxon>Burkholderiales</taxon>
        <taxon>Comamonadaceae</taxon>
        <taxon>Pseudacidovorax</taxon>
    </lineage>
</organism>
<dbReference type="InterPro" id="IPR036388">
    <property type="entry name" value="WH-like_DNA-bd_sf"/>
</dbReference>
<dbReference type="PROSITE" id="PS50931">
    <property type="entry name" value="HTH_LYSR"/>
    <property type="match status" value="1"/>
</dbReference>
<dbReference type="InterPro" id="IPR036390">
    <property type="entry name" value="WH_DNA-bd_sf"/>
</dbReference>
<evidence type="ECO:0000259" key="6">
    <source>
        <dbReference type="PROSITE" id="PS50931"/>
    </source>
</evidence>
<dbReference type="Proteomes" id="UP000255265">
    <property type="component" value="Unassembled WGS sequence"/>
</dbReference>
<evidence type="ECO:0000256" key="2">
    <source>
        <dbReference type="ARBA" id="ARBA00023015"/>
    </source>
</evidence>
<evidence type="ECO:0000313" key="8">
    <source>
        <dbReference type="Proteomes" id="UP000255265"/>
    </source>
</evidence>
<evidence type="ECO:0000256" key="4">
    <source>
        <dbReference type="ARBA" id="ARBA00023163"/>
    </source>
</evidence>
<evidence type="ECO:0000256" key="1">
    <source>
        <dbReference type="ARBA" id="ARBA00009437"/>
    </source>
</evidence>